<keyword evidence="4" id="KW-1185">Reference proteome</keyword>
<dbReference type="EMBL" id="AAZO01002725">
    <property type="status" value="NOT_ANNOTATED_CDS"/>
    <property type="molecule type" value="Genomic_DNA"/>
</dbReference>
<evidence type="ECO:0000313" key="2">
    <source>
        <dbReference type="EMBL" id="EEB13328.1"/>
    </source>
</evidence>
<dbReference type="KEGG" id="phu:Phum_PHUM234970"/>
<dbReference type="VEuPathDB" id="VectorBase:PHUM234970"/>
<evidence type="ECO:0000313" key="4">
    <source>
        <dbReference type="Proteomes" id="UP000009046"/>
    </source>
</evidence>
<dbReference type="Proteomes" id="UP000009046">
    <property type="component" value="Unassembled WGS sequence"/>
</dbReference>
<dbReference type="EMBL" id="DS235212">
    <property type="protein sequence ID" value="EEB13328.1"/>
    <property type="molecule type" value="Genomic_DNA"/>
</dbReference>
<dbReference type="RefSeq" id="XP_002426066.1">
    <property type="nucleotide sequence ID" value="XM_002426021.1"/>
</dbReference>
<gene>
    <name evidence="3" type="primary">8230195</name>
    <name evidence="2" type="ORF">Phum_PHUM234970</name>
</gene>
<evidence type="ECO:0000256" key="1">
    <source>
        <dbReference type="SAM" id="MobiDB-lite"/>
    </source>
</evidence>
<feature type="compositionally biased region" description="Pro residues" evidence="1">
    <location>
        <begin position="384"/>
        <end position="401"/>
    </location>
</feature>
<sequence>MDDHSRKRGDKIESKKMENFQISRVSDNNKYFKGKIPDSSCKNLTVNCSNMGQHNSIGETAKISPTRTLSLRSNNGGCSRTTPVTFKHFGLQESDLQKSHNGSVVDPSPLMIKREPGDFQKYTRNSPLLSFSSLDTIFNPNALRVLDGQILNTVPYTESSFELSEKKKNYSSSPNLEDGFFSNSNQNFLSPRPPASDNPFLNSKFDYEKFNDYKNYTGTNYSKTTDNYKNVEKTKTSWDYFSKNHNCDRNEEDDERSISQDNNNSLVNSTTSEIETKTSTTTTKSNSINVTPCQVAEVTSASSLLSPKIPSVNPVVIKQEGVVSVPLGSGATGVNDQKKDGAFMPSGQFTGVSSTVGASVTTTRQRNESRFDDVKMSQNNKNSPVPPQQPTPTHPIPPPPGLLHRTTFQSQPSINLSPALGATLYPGGLSCDDRSGASIWPTQPHHNPPGLWQYSGKFFTFFSFAQIVESVTIYPPSPD</sequence>
<dbReference type="HOGENOM" id="CLU_570261_0_0_1"/>
<accession>E0VIX2</accession>
<protein>
    <submittedName>
        <fullName evidence="2 3">Uncharacterized protein</fullName>
    </submittedName>
</protein>
<reference evidence="2" key="2">
    <citation type="submission" date="2007-04" db="EMBL/GenBank/DDBJ databases">
        <title>The genome of the human body louse.</title>
        <authorList>
            <consortium name="The Human Body Louse Genome Consortium"/>
            <person name="Kirkness E."/>
            <person name="Walenz B."/>
            <person name="Hass B."/>
            <person name="Bruggner R."/>
            <person name="Strausberg R."/>
        </authorList>
    </citation>
    <scope>NUCLEOTIDE SEQUENCE</scope>
    <source>
        <strain evidence="2">USDA</strain>
    </source>
</reference>
<reference evidence="2" key="1">
    <citation type="submission" date="2007-04" db="EMBL/GenBank/DDBJ databases">
        <title>Annotation of Pediculus humanus corporis strain USDA.</title>
        <authorList>
            <person name="Kirkness E."/>
            <person name="Hannick L."/>
            <person name="Hass B."/>
            <person name="Bruggner R."/>
            <person name="Lawson D."/>
            <person name="Bidwell S."/>
            <person name="Joardar V."/>
            <person name="Caler E."/>
            <person name="Walenz B."/>
            <person name="Inman J."/>
            <person name="Schobel S."/>
            <person name="Galinsky K."/>
            <person name="Amedeo P."/>
            <person name="Strausberg R."/>
        </authorList>
    </citation>
    <scope>NUCLEOTIDE SEQUENCE</scope>
    <source>
        <strain evidence="2">USDA</strain>
    </source>
</reference>
<evidence type="ECO:0000313" key="3">
    <source>
        <dbReference type="EnsemblMetazoa" id="PHUM234970-PA"/>
    </source>
</evidence>
<dbReference type="CTD" id="8230195"/>
<proteinExistence type="predicted"/>
<dbReference type="EnsemblMetazoa" id="PHUM234970-RA">
    <property type="protein sequence ID" value="PHUM234970-PA"/>
    <property type="gene ID" value="PHUM234970"/>
</dbReference>
<feature type="region of interest" description="Disordered" evidence="1">
    <location>
        <begin position="248"/>
        <end position="286"/>
    </location>
</feature>
<dbReference type="GeneID" id="8230195"/>
<reference evidence="3" key="3">
    <citation type="submission" date="2020-05" db="UniProtKB">
        <authorList>
            <consortium name="EnsemblMetazoa"/>
        </authorList>
    </citation>
    <scope>IDENTIFICATION</scope>
    <source>
        <strain evidence="3">USDA</strain>
    </source>
</reference>
<dbReference type="AlphaFoldDB" id="E0VIX2"/>
<feature type="compositionally biased region" description="Low complexity" evidence="1">
    <location>
        <begin position="268"/>
        <end position="286"/>
    </location>
</feature>
<feature type="compositionally biased region" description="Low complexity" evidence="1">
    <location>
        <begin position="350"/>
        <end position="363"/>
    </location>
</feature>
<organism>
    <name type="scientific">Pediculus humanus subsp. corporis</name>
    <name type="common">Body louse</name>
    <dbReference type="NCBI Taxonomy" id="121224"/>
    <lineage>
        <taxon>Eukaryota</taxon>
        <taxon>Metazoa</taxon>
        <taxon>Ecdysozoa</taxon>
        <taxon>Arthropoda</taxon>
        <taxon>Hexapoda</taxon>
        <taxon>Insecta</taxon>
        <taxon>Pterygota</taxon>
        <taxon>Neoptera</taxon>
        <taxon>Paraneoptera</taxon>
        <taxon>Psocodea</taxon>
        <taxon>Troctomorpha</taxon>
        <taxon>Phthiraptera</taxon>
        <taxon>Anoplura</taxon>
        <taxon>Pediculidae</taxon>
        <taxon>Pediculus</taxon>
    </lineage>
</organism>
<dbReference type="InParanoid" id="E0VIX2"/>
<feature type="compositionally biased region" description="Basic and acidic residues" evidence="1">
    <location>
        <begin position="365"/>
        <end position="375"/>
    </location>
</feature>
<name>E0VIX2_PEDHC</name>
<feature type="region of interest" description="Disordered" evidence="1">
    <location>
        <begin position="328"/>
        <end position="403"/>
    </location>
</feature>